<dbReference type="InterPro" id="IPR039376">
    <property type="entry name" value="Ferritin_CCC1_N"/>
</dbReference>
<keyword evidence="3 5" id="KW-1133">Transmembrane helix</keyword>
<dbReference type="PANTHER" id="PTHR31851">
    <property type="entry name" value="FE(2+)/MN(2+) TRANSPORTER PCL1"/>
    <property type="match status" value="1"/>
</dbReference>
<reference evidence="6 7" key="1">
    <citation type="submission" date="2023-06" db="EMBL/GenBank/DDBJ databases">
        <title>Microbacterium sp. nov., isolated from a waste landfill.</title>
        <authorList>
            <person name="Wen W."/>
        </authorList>
    </citation>
    <scope>NUCLEOTIDE SEQUENCE [LARGE SCALE GENOMIC DNA]</scope>
    <source>
        <strain evidence="6 7">ASV49</strain>
    </source>
</reference>
<evidence type="ECO:0000313" key="7">
    <source>
        <dbReference type="Proteomes" id="UP001235064"/>
    </source>
</evidence>
<comment type="subcellular location">
    <subcellularLocation>
        <location evidence="1">Endomembrane system</location>
        <topology evidence="1">Multi-pass membrane protein</topology>
    </subcellularLocation>
</comment>
<feature type="transmembrane region" description="Helical" evidence="5">
    <location>
        <begin position="172"/>
        <end position="194"/>
    </location>
</feature>
<evidence type="ECO:0000256" key="2">
    <source>
        <dbReference type="ARBA" id="ARBA00022692"/>
    </source>
</evidence>
<dbReference type="InterPro" id="IPR008217">
    <property type="entry name" value="Ccc1_fam"/>
</dbReference>
<keyword evidence="4 5" id="KW-0472">Membrane</keyword>
<dbReference type="Proteomes" id="UP001235064">
    <property type="component" value="Unassembled WGS sequence"/>
</dbReference>
<dbReference type="RefSeq" id="WP_286289101.1">
    <property type="nucleotide sequence ID" value="NZ_JASXSZ010000003.1"/>
</dbReference>
<feature type="transmembrane region" description="Helical" evidence="5">
    <location>
        <begin position="281"/>
        <end position="302"/>
    </location>
</feature>
<name>A0ABT7MZH1_9MICO</name>
<organism evidence="6 7">
    <name type="scientific">Microbacterium candidum</name>
    <dbReference type="NCBI Taxonomy" id="3041922"/>
    <lineage>
        <taxon>Bacteria</taxon>
        <taxon>Bacillati</taxon>
        <taxon>Actinomycetota</taxon>
        <taxon>Actinomycetes</taxon>
        <taxon>Micrococcales</taxon>
        <taxon>Microbacteriaceae</taxon>
        <taxon>Microbacterium</taxon>
    </lineage>
</organism>
<accession>A0ABT7MZH1</accession>
<comment type="caution">
    <text evidence="6">The sequence shown here is derived from an EMBL/GenBank/DDBJ whole genome shotgun (WGS) entry which is preliminary data.</text>
</comment>
<feature type="transmembrane region" description="Helical" evidence="5">
    <location>
        <begin position="144"/>
        <end position="166"/>
    </location>
</feature>
<evidence type="ECO:0000256" key="1">
    <source>
        <dbReference type="ARBA" id="ARBA00004127"/>
    </source>
</evidence>
<protein>
    <submittedName>
        <fullName evidence="6">VIT1/CCC1 family protein</fullName>
    </submittedName>
</protein>
<evidence type="ECO:0000256" key="4">
    <source>
        <dbReference type="ARBA" id="ARBA00023136"/>
    </source>
</evidence>
<evidence type="ECO:0000256" key="3">
    <source>
        <dbReference type="ARBA" id="ARBA00022989"/>
    </source>
</evidence>
<gene>
    <name evidence="6" type="ORF">QSV35_10970</name>
</gene>
<sequence>MPAPAPAQPSPRERRRWTRYLVNERAEARVYRELAQRRQGEERAILLALADAEGRHEQHWLTLLGGEPRSLPRASIGTRTLGWMASRFGSIFVLALAQNAEDRSPYDDDPHATPAMRADEKVHREVVRGLAARGRRQLSGTFRAAVFGANDGLVSNLALVMGIGATGAPPQLVLFSGIAGLLAGALSMGAGEYVSVRSQRELLAATEPGLDAAEVLPDLDLDANELALVYRSRGLSEIEAQERAQRTIAQAKAPASDRPLSYRHRSDATESHEIVGDAWRAALSSFLFFASGAIIPVLPWIFGLAGLPAVLLALLLVGIALMLTGAGVGLLSGTAPLQRGLRQLLIGYGAAAVTYMLGLLFDVTLGG</sequence>
<feature type="transmembrane region" description="Helical" evidence="5">
    <location>
        <begin position="308"/>
        <end position="332"/>
    </location>
</feature>
<evidence type="ECO:0000313" key="6">
    <source>
        <dbReference type="EMBL" id="MDL9979851.1"/>
    </source>
</evidence>
<dbReference type="Pfam" id="PF01988">
    <property type="entry name" value="VIT1"/>
    <property type="match status" value="1"/>
</dbReference>
<keyword evidence="2 5" id="KW-0812">Transmembrane</keyword>
<dbReference type="CDD" id="cd01044">
    <property type="entry name" value="Ferritin_CCC1_N"/>
    <property type="match status" value="1"/>
</dbReference>
<proteinExistence type="predicted"/>
<dbReference type="EMBL" id="JASXSZ010000003">
    <property type="protein sequence ID" value="MDL9979851.1"/>
    <property type="molecule type" value="Genomic_DNA"/>
</dbReference>
<feature type="transmembrane region" description="Helical" evidence="5">
    <location>
        <begin position="344"/>
        <end position="361"/>
    </location>
</feature>
<evidence type="ECO:0000256" key="5">
    <source>
        <dbReference type="SAM" id="Phobius"/>
    </source>
</evidence>
<keyword evidence="7" id="KW-1185">Reference proteome</keyword>